<sequence>DQYYSIESAFLLDHALNIKMHFYKSYPELAPDHLKNIEYDRIVHIETTQVVHARKKKPEDSLNQIQPNYLQNKR</sequence>
<accession>A0A8I0FCH6</accession>
<name>A0A8I0FCH6_ACIBA</name>
<evidence type="ECO:0000313" key="3">
    <source>
        <dbReference type="Proteomes" id="UP000634608"/>
    </source>
</evidence>
<protein>
    <submittedName>
        <fullName evidence="2">Uncharacterized protein</fullName>
    </submittedName>
</protein>
<evidence type="ECO:0000256" key="1">
    <source>
        <dbReference type="SAM" id="MobiDB-lite"/>
    </source>
</evidence>
<feature type="region of interest" description="Disordered" evidence="1">
    <location>
        <begin position="53"/>
        <end position="74"/>
    </location>
</feature>
<gene>
    <name evidence="2" type="ORF">IAG11_20645</name>
</gene>
<dbReference type="AlphaFoldDB" id="A0A8I0FCH6"/>
<dbReference type="Proteomes" id="UP000634608">
    <property type="component" value="Unassembled WGS sequence"/>
</dbReference>
<dbReference type="RefSeq" id="WP_188147588.1">
    <property type="nucleotide sequence ID" value="NZ_JACSVK010000289.1"/>
</dbReference>
<reference evidence="2" key="1">
    <citation type="submission" date="2020-08" db="EMBL/GenBank/DDBJ databases">
        <title>Diversity of carbapenem-resistant Acinetobacter baumannii and bacteriophage-mediated spread of the Oxa23 carbapenemase.</title>
        <authorList>
            <person name="Abouelfetouh A."/>
            <person name="Mattock J."/>
            <person name="Turner D."/>
            <person name="Li E."/>
            <person name="Evans B.A."/>
        </authorList>
    </citation>
    <scope>NUCLEOTIDE SEQUENCE</scope>
    <source>
        <strain evidence="2">A86</strain>
    </source>
</reference>
<dbReference type="EMBL" id="JACSVK010000289">
    <property type="protein sequence ID" value="MBD0222252.1"/>
    <property type="molecule type" value="Genomic_DNA"/>
</dbReference>
<proteinExistence type="predicted"/>
<feature type="compositionally biased region" description="Polar residues" evidence="1">
    <location>
        <begin position="61"/>
        <end position="74"/>
    </location>
</feature>
<organism evidence="2 3">
    <name type="scientific">Acinetobacter baumannii</name>
    <dbReference type="NCBI Taxonomy" id="470"/>
    <lineage>
        <taxon>Bacteria</taxon>
        <taxon>Pseudomonadati</taxon>
        <taxon>Pseudomonadota</taxon>
        <taxon>Gammaproteobacteria</taxon>
        <taxon>Moraxellales</taxon>
        <taxon>Moraxellaceae</taxon>
        <taxon>Acinetobacter</taxon>
        <taxon>Acinetobacter calcoaceticus/baumannii complex</taxon>
    </lineage>
</organism>
<evidence type="ECO:0000313" key="2">
    <source>
        <dbReference type="EMBL" id="MBD0222252.1"/>
    </source>
</evidence>
<feature type="non-terminal residue" evidence="2">
    <location>
        <position position="1"/>
    </location>
</feature>
<comment type="caution">
    <text evidence="2">The sequence shown here is derived from an EMBL/GenBank/DDBJ whole genome shotgun (WGS) entry which is preliminary data.</text>
</comment>